<reference evidence="2" key="1">
    <citation type="submission" date="2020-08" db="EMBL/GenBank/DDBJ databases">
        <title>Multicomponent nature underlies the extraordinary mechanical properties of spider dragline silk.</title>
        <authorList>
            <person name="Kono N."/>
            <person name="Nakamura H."/>
            <person name="Mori M."/>
            <person name="Yoshida Y."/>
            <person name="Ohtoshi R."/>
            <person name="Malay A.D."/>
            <person name="Moran D.A.P."/>
            <person name="Tomita M."/>
            <person name="Numata K."/>
            <person name="Arakawa K."/>
        </authorList>
    </citation>
    <scope>NUCLEOTIDE SEQUENCE</scope>
</reference>
<comment type="caution">
    <text evidence="2">The sequence shown here is derived from an EMBL/GenBank/DDBJ whole genome shotgun (WGS) entry which is preliminary data.</text>
</comment>
<feature type="compositionally biased region" description="Basic residues" evidence="1">
    <location>
        <begin position="352"/>
        <end position="362"/>
    </location>
</feature>
<evidence type="ECO:0000256" key="1">
    <source>
        <dbReference type="SAM" id="MobiDB-lite"/>
    </source>
</evidence>
<feature type="compositionally biased region" description="Basic and acidic residues" evidence="1">
    <location>
        <begin position="178"/>
        <end position="193"/>
    </location>
</feature>
<feature type="region of interest" description="Disordered" evidence="1">
    <location>
        <begin position="1"/>
        <end position="247"/>
    </location>
</feature>
<feature type="region of interest" description="Disordered" evidence="1">
    <location>
        <begin position="329"/>
        <end position="362"/>
    </location>
</feature>
<dbReference type="Proteomes" id="UP000886998">
    <property type="component" value="Unassembled WGS sequence"/>
</dbReference>
<gene>
    <name evidence="2" type="ORF">TNIN_304121</name>
</gene>
<dbReference type="AlphaFoldDB" id="A0A8X6XW08"/>
<proteinExistence type="predicted"/>
<feature type="compositionally biased region" description="Low complexity" evidence="1">
    <location>
        <begin position="88"/>
        <end position="97"/>
    </location>
</feature>
<protein>
    <submittedName>
        <fullName evidence="2">Uncharacterized protein</fullName>
    </submittedName>
</protein>
<name>A0A8X6XW08_9ARAC</name>
<feature type="compositionally biased region" description="Basic and acidic residues" evidence="1">
    <location>
        <begin position="56"/>
        <end position="69"/>
    </location>
</feature>
<evidence type="ECO:0000313" key="2">
    <source>
        <dbReference type="EMBL" id="GFY59729.1"/>
    </source>
</evidence>
<dbReference type="EMBL" id="BMAV01012765">
    <property type="protein sequence ID" value="GFY59729.1"/>
    <property type="molecule type" value="Genomic_DNA"/>
</dbReference>
<feature type="compositionally biased region" description="Basic and acidic residues" evidence="1">
    <location>
        <begin position="77"/>
        <end position="87"/>
    </location>
</feature>
<accession>A0A8X6XW08</accession>
<evidence type="ECO:0000313" key="3">
    <source>
        <dbReference type="Proteomes" id="UP000886998"/>
    </source>
</evidence>
<organism evidence="2 3">
    <name type="scientific">Trichonephila inaurata madagascariensis</name>
    <dbReference type="NCBI Taxonomy" id="2747483"/>
    <lineage>
        <taxon>Eukaryota</taxon>
        <taxon>Metazoa</taxon>
        <taxon>Ecdysozoa</taxon>
        <taxon>Arthropoda</taxon>
        <taxon>Chelicerata</taxon>
        <taxon>Arachnida</taxon>
        <taxon>Araneae</taxon>
        <taxon>Araneomorphae</taxon>
        <taxon>Entelegynae</taxon>
        <taxon>Araneoidea</taxon>
        <taxon>Nephilidae</taxon>
        <taxon>Trichonephila</taxon>
        <taxon>Trichonephila inaurata</taxon>
    </lineage>
</organism>
<feature type="compositionally biased region" description="Basic and acidic residues" evidence="1">
    <location>
        <begin position="102"/>
        <end position="114"/>
    </location>
</feature>
<sequence length="362" mass="40747">QRKKIEKNFRRQPQDKKSSSKPELSPVTKERSTISGQEKSPYKTTRRITPTFKKSFRQEKSPSKPEESTIPKGRPRMPKEASIEEKSPSMPEESPVPKGRPRMTEDASFEEKSPTKPGHSPVTRGRSTTSIEAPSKPEHSRVTRGRSRISVYDLRPLNSSSVPEESSVKRKRPIGTVEHFEPEESPSEHEQSPIKKKRTKTSSGFDQKKSASKIRPCRNENINEEGPLRINRSVTKRHADSSVKMSHKHAYQTLSNVHVECDSSRTSPVKQKSSKATYDIINQNHFGPEASVIESETSPKKITQVTGDQLNHAGQKNLSAKAKVSINKSAAPVDNNEILRPFQKNPQSYCQKGKKNKRPLGE</sequence>
<feature type="compositionally biased region" description="Basic and acidic residues" evidence="1">
    <location>
        <begin position="1"/>
        <end position="20"/>
    </location>
</feature>
<keyword evidence="3" id="KW-1185">Reference proteome</keyword>
<feature type="non-terminal residue" evidence="2">
    <location>
        <position position="1"/>
    </location>
</feature>